<feature type="domain" description="PAS" evidence="6">
    <location>
        <begin position="203"/>
        <end position="249"/>
    </location>
</feature>
<dbReference type="SMART" id="SM00387">
    <property type="entry name" value="HATPase_c"/>
    <property type="match status" value="1"/>
</dbReference>
<keyword evidence="2" id="KW-0418">Kinase</keyword>
<dbReference type="Gene3D" id="3.30.450.20">
    <property type="entry name" value="PAS domain"/>
    <property type="match status" value="2"/>
</dbReference>
<dbReference type="Gene3D" id="3.30.565.10">
    <property type="entry name" value="Histidine kinase-like ATPase, C-terminal domain"/>
    <property type="match status" value="1"/>
</dbReference>
<keyword evidence="9" id="KW-1185">Reference proteome</keyword>
<feature type="compositionally biased region" description="Basic residues" evidence="5">
    <location>
        <begin position="1"/>
        <end position="10"/>
    </location>
</feature>
<evidence type="ECO:0000259" key="7">
    <source>
        <dbReference type="PROSITE" id="PS50113"/>
    </source>
</evidence>
<evidence type="ECO:0000313" key="9">
    <source>
        <dbReference type="Proteomes" id="UP001326110"/>
    </source>
</evidence>
<dbReference type="CDD" id="cd00130">
    <property type="entry name" value="PAS"/>
    <property type="match status" value="2"/>
</dbReference>
<dbReference type="InterPro" id="IPR003594">
    <property type="entry name" value="HATPase_dom"/>
</dbReference>
<dbReference type="PROSITE" id="PS50113">
    <property type="entry name" value="PAC"/>
    <property type="match status" value="1"/>
</dbReference>
<dbReference type="InterPro" id="IPR036890">
    <property type="entry name" value="HATPase_C_sf"/>
</dbReference>
<dbReference type="InterPro" id="IPR000014">
    <property type="entry name" value="PAS"/>
</dbReference>
<evidence type="ECO:0000256" key="5">
    <source>
        <dbReference type="SAM" id="MobiDB-lite"/>
    </source>
</evidence>
<feature type="coiled-coil region" evidence="4">
    <location>
        <begin position="59"/>
        <end position="86"/>
    </location>
</feature>
<dbReference type="SUPFAM" id="SSF55785">
    <property type="entry name" value="PYP-like sensor domain (PAS domain)"/>
    <property type="match status" value="2"/>
</dbReference>
<feature type="domain" description="PAC" evidence="7">
    <location>
        <begin position="277"/>
        <end position="329"/>
    </location>
</feature>
<organism evidence="8 9">
    <name type="scientific">Duganella zoogloeoides</name>
    <dbReference type="NCBI Taxonomy" id="75659"/>
    <lineage>
        <taxon>Bacteria</taxon>
        <taxon>Pseudomonadati</taxon>
        <taxon>Pseudomonadota</taxon>
        <taxon>Betaproteobacteria</taxon>
        <taxon>Burkholderiales</taxon>
        <taxon>Oxalobacteraceae</taxon>
        <taxon>Telluria group</taxon>
        <taxon>Duganella</taxon>
    </lineage>
</organism>
<evidence type="ECO:0000256" key="1">
    <source>
        <dbReference type="ARBA" id="ARBA00022679"/>
    </source>
</evidence>
<dbReference type="Pfam" id="PF02518">
    <property type="entry name" value="HATPase_c"/>
    <property type="match status" value="1"/>
</dbReference>
<dbReference type="EMBL" id="CP140152">
    <property type="protein sequence ID" value="WQH02850.1"/>
    <property type="molecule type" value="Genomic_DNA"/>
</dbReference>
<keyword evidence="3" id="KW-0902">Two-component regulatory system</keyword>
<protein>
    <submittedName>
        <fullName evidence="8">PAS domain S-box protein</fullName>
    </submittedName>
</protein>
<feature type="region of interest" description="Disordered" evidence="5">
    <location>
        <begin position="1"/>
        <end position="23"/>
    </location>
</feature>
<dbReference type="NCBIfam" id="TIGR00229">
    <property type="entry name" value="sensory_box"/>
    <property type="match status" value="2"/>
</dbReference>
<dbReference type="InterPro" id="IPR050482">
    <property type="entry name" value="Sensor_HK_TwoCompSys"/>
</dbReference>
<sequence length="589" mass="64636">MARRDLKKSPRQPLAADQLREAAEQAVTAMASSGMQAPPGADSDALRHWHELQVSQIELDMQTLALAELQSERDEAEEGRERYAVLYDQAPVGYLSLDADGGITRANLAAGELLGLPRDALPGRRFEQFVAAPAQAILRRFLSGVLEHGQRGTLELPLFDQRNSGNGSGEGRQVHLDVNLDPGARKFRVILTDIGSDRAREAARQRAFQVLDHMGEGVLVCDANCDIVAVNRAFTAITGYAVEEALGRNPRFLGRPGAHAPGYHADALQRLRTDGKWEGDVHNRRRDGTPWVASMSLTVIHDEQGAISRYIGVFSDVTARRRADADLLALSRDLDARVAARTAELTAANRLLTMEIAERKRTEAALFQSREQLRKLAAHLESVKEEERKRIARDVHDELGQNLLALRIDISLLAVRTGSRHPRLHQRTQGALDQVDAIIRSVRGIMNDLRPAVLDLGLQAALEWQAAEFRKRSGMVCDLSLPPEADFAAIGPEVEIVLFRSLQEALSNVRRHARATHVAIALTVREGRLTFTVADNGIGLAPEKRAKSDSFGLIGMAQRVQALGGHLEVAPYLAGGGCRLTLCIDLVWS</sequence>
<dbReference type="Pfam" id="PF07730">
    <property type="entry name" value="HisKA_3"/>
    <property type="match status" value="1"/>
</dbReference>
<evidence type="ECO:0000256" key="4">
    <source>
        <dbReference type="SAM" id="Coils"/>
    </source>
</evidence>
<proteinExistence type="predicted"/>
<dbReference type="PANTHER" id="PTHR24421">
    <property type="entry name" value="NITRATE/NITRITE SENSOR PROTEIN NARX-RELATED"/>
    <property type="match status" value="1"/>
</dbReference>
<evidence type="ECO:0000259" key="6">
    <source>
        <dbReference type="PROSITE" id="PS50112"/>
    </source>
</evidence>
<dbReference type="Proteomes" id="UP001326110">
    <property type="component" value="Chromosome"/>
</dbReference>
<reference evidence="8 9" key="1">
    <citation type="submission" date="2023-11" db="EMBL/GenBank/DDBJ databases">
        <title>MicrobeMod: A computational toolkit for identifying prokaryotic methylation and restriction-modification with nanopore sequencing.</title>
        <authorList>
            <person name="Crits-Christoph A."/>
            <person name="Kang S.C."/>
            <person name="Lee H."/>
            <person name="Ostrov N."/>
        </authorList>
    </citation>
    <scope>NUCLEOTIDE SEQUENCE [LARGE SCALE GENOMIC DNA]</scope>
    <source>
        <strain evidence="8 9">ATCC 25935</strain>
    </source>
</reference>
<dbReference type="SMART" id="SM00091">
    <property type="entry name" value="PAS"/>
    <property type="match status" value="2"/>
</dbReference>
<dbReference type="SMART" id="SM00086">
    <property type="entry name" value="PAC"/>
    <property type="match status" value="1"/>
</dbReference>
<dbReference type="CDD" id="cd16917">
    <property type="entry name" value="HATPase_UhpB-NarQ-NarX-like"/>
    <property type="match status" value="1"/>
</dbReference>
<dbReference type="InterPro" id="IPR001610">
    <property type="entry name" value="PAC"/>
</dbReference>
<keyword evidence="1" id="KW-0808">Transferase</keyword>
<dbReference type="PANTHER" id="PTHR24421:SF59">
    <property type="entry name" value="OXYGEN SENSOR HISTIDINE KINASE NREB"/>
    <property type="match status" value="1"/>
</dbReference>
<dbReference type="RefSeq" id="WP_019920279.1">
    <property type="nucleotide sequence ID" value="NZ_CP140152.1"/>
</dbReference>
<dbReference type="Pfam" id="PF13426">
    <property type="entry name" value="PAS_9"/>
    <property type="match status" value="1"/>
</dbReference>
<dbReference type="InterPro" id="IPR000700">
    <property type="entry name" value="PAS-assoc_C"/>
</dbReference>
<evidence type="ECO:0000313" key="8">
    <source>
        <dbReference type="EMBL" id="WQH02850.1"/>
    </source>
</evidence>
<dbReference type="PROSITE" id="PS50112">
    <property type="entry name" value="PAS"/>
    <property type="match status" value="2"/>
</dbReference>
<name>A0ABZ0XSX5_9BURK</name>
<evidence type="ECO:0000256" key="3">
    <source>
        <dbReference type="ARBA" id="ARBA00023012"/>
    </source>
</evidence>
<feature type="domain" description="PAS" evidence="6">
    <location>
        <begin position="79"/>
        <end position="149"/>
    </location>
</feature>
<dbReference type="SUPFAM" id="SSF55874">
    <property type="entry name" value="ATPase domain of HSP90 chaperone/DNA topoisomerase II/histidine kinase"/>
    <property type="match status" value="1"/>
</dbReference>
<dbReference type="InterPro" id="IPR013767">
    <property type="entry name" value="PAS_fold"/>
</dbReference>
<dbReference type="InterPro" id="IPR035965">
    <property type="entry name" value="PAS-like_dom_sf"/>
</dbReference>
<dbReference type="Pfam" id="PF00989">
    <property type="entry name" value="PAS"/>
    <property type="match status" value="1"/>
</dbReference>
<gene>
    <name evidence="8" type="ORF">SR858_17485</name>
</gene>
<accession>A0ABZ0XSX5</accession>
<dbReference type="InterPro" id="IPR011712">
    <property type="entry name" value="Sig_transdc_His_kin_sub3_dim/P"/>
</dbReference>
<dbReference type="Gene3D" id="1.20.5.1930">
    <property type="match status" value="1"/>
</dbReference>
<keyword evidence="4" id="KW-0175">Coiled coil</keyword>
<evidence type="ECO:0000256" key="2">
    <source>
        <dbReference type="ARBA" id="ARBA00022777"/>
    </source>
</evidence>